<keyword evidence="10" id="KW-1133">Transmembrane helix</keyword>
<keyword evidence="10" id="KW-0812">Transmembrane</keyword>
<dbReference type="FunFam" id="2.10.25.10:FF:000068">
    <property type="entry name" value="Latent transforming growth factor beta binding protein 3"/>
    <property type="match status" value="1"/>
</dbReference>
<gene>
    <name evidence="12" type="ORF">NHX12_006976</name>
</gene>
<proteinExistence type="predicted"/>
<evidence type="ECO:0000256" key="1">
    <source>
        <dbReference type="ARBA" id="ARBA00004236"/>
    </source>
</evidence>
<keyword evidence="13" id="KW-1185">Reference proteome</keyword>
<evidence type="ECO:0000313" key="13">
    <source>
        <dbReference type="Proteomes" id="UP001148018"/>
    </source>
</evidence>
<feature type="disulfide bond" evidence="9">
    <location>
        <begin position="35"/>
        <end position="44"/>
    </location>
</feature>
<feature type="domain" description="EGF-like" evidence="11">
    <location>
        <begin position="47"/>
        <end position="86"/>
    </location>
</feature>
<dbReference type="PROSITE" id="PS50026">
    <property type="entry name" value="EGF_3"/>
    <property type="match status" value="2"/>
</dbReference>
<dbReference type="Pfam" id="PF00008">
    <property type="entry name" value="EGF"/>
    <property type="match status" value="1"/>
</dbReference>
<evidence type="ECO:0000256" key="9">
    <source>
        <dbReference type="PROSITE-ProRule" id="PRU00076"/>
    </source>
</evidence>
<keyword evidence="2" id="KW-1003">Cell membrane</keyword>
<evidence type="ECO:0000256" key="8">
    <source>
        <dbReference type="ARBA" id="ARBA00023180"/>
    </source>
</evidence>
<dbReference type="CDD" id="cd00054">
    <property type="entry name" value="EGF_CA"/>
    <property type="match status" value="1"/>
</dbReference>
<dbReference type="Gene3D" id="2.10.25.10">
    <property type="entry name" value="Laminin"/>
    <property type="match status" value="2"/>
</dbReference>
<evidence type="ECO:0000259" key="11">
    <source>
        <dbReference type="PROSITE" id="PS50026"/>
    </source>
</evidence>
<evidence type="ECO:0000256" key="10">
    <source>
        <dbReference type="SAM" id="Phobius"/>
    </source>
</evidence>
<dbReference type="PROSITE" id="PS00022">
    <property type="entry name" value="EGF_1"/>
    <property type="match status" value="1"/>
</dbReference>
<evidence type="ECO:0000256" key="3">
    <source>
        <dbReference type="ARBA" id="ARBA00022536"/>
    </source>
</evidence>
<comment type="caution">
    <text evidence="9">Lacks conserved residue(s) required for the propagation of feature annotation.</text>
</comment>
<dbReference type="PROSITE" id="PS01186">
    <property type="entry name" value="EGF_2"/>
    <property type="match status" value="1"/>
</dbReference>
<dbReference type="SMART" id="SM00181">
    <property type="entry name" value="EGF"/>
    <property type="match status" value="3"/>
</dbReference>
<evidence type="ECO:0000313" key="12">
    <source>
        <dbReference type="EMBL" id="KAJ3591845.1"/>
    </source>
</evidence>
<comment type="subcellular location">
    <subcellularLocation>
        <location evidence="1">Cell membrane</location>
    </subcellularLocation>
</comment>
<sequence length="400" mass="44155">MQPPKPPPGDACAASPCRNGGMCVSYGRQEFTCHCQQAWTGPTCTQDVDECERNPCPSGSRCVNTRGSFSCECPLGFDLEEGRTCTRAKTFLGTFSINRPPSDPVLFRSAMAYEIQRDIVQLLNVSLSRLHGYSRSTLTKREENGLHILAVHMFSMSANVTGEEVYDSIQTSLTNCSSATAHCGVVLHHQLTYHAESLCLAQKTQCAAERSTCVDSSGVAFCQCVPGYYKHNPEDLSCIECGDGYKLENGTCVQCMFGFGGFNCSNFYKLIAIVVSPAGGALLLILIIALILTCCKKDKNDINKIIFKSGDLSAYTDFPKANRVSMEWGRETIEMQDNGSTKNLLQMADIYYSPALRNSDLERNGLYPFTGLPGSRHSCIYPSQWNPSFISDDSRRRDYF</sequence>
<reference evidence="12" key="1">
    <citation type="submission" date="2022-07" db="EMBL/GenBank/DDBJ databases">
        <title>Chromosome-level genome of Muraenolepis orangiensis.</title>
        <authorList>
            <person name="Kim J."/>
        </authorList>
    </citation>
    <scope>NUCLEOTIDE SEQUENCE</scope>
    <source>
        <strain evidence="12">KU_S4_2022</strain>
        <tissue evidence="12">Muscle</tissue>
    </source>
</reference>
<dbReference type="InterPro" id="IPR009030">
    <property type="entry name" value="Growth_fac_rcpt_cys_sf"/>
</dbReference>
<dbReference type="AlphaFoldDB" id="A0A9Q0DRE7"/>
<dbReference type="EMBL" id="JANIIK010000113">
    <property type="protein sequence ID" value="KAJ3591845.1"/>
    <property type="molecule type" value="Genomic_DNA"/>
</dbReference>
<dbReference type="InterPro" id="IPR000742">
    <property type="entry name" value="EGF"/>
</dbReference>
<dbReference type="OrthoDB" id="9946171at2759"/>
<dbReference type="InterPro" id="IPR018097">
    <property type="entry name" value="EGF_Ca-bd_CS"/>
</dbReference>
<dbReference type="PANTHER" id="PTHR24037:SF3">
    <property type="entry name" value="PROTEIN HEG HOMOLOG 1"/>
    <property type="match status" value="1"/>
</dbReference>
<feature type="domain" description="EGF-like" evidence="11">
    <location>
        <begin position="8"/>
        <end position="45"/>
    </location>
</feature>
<keyword evidence="5" id="KW-0677">Repeat</keyword>
<keyword evidence="7 9" id="KW-1015">Disulfide bond</keyword>
<keyword evidence="3 9" id="KW-0245">EGF-like domain</keyword>
<evidence type="ECO:0000256" key="6">
    <source>
        <dbReference type="ARBA" id="ARBA00023136"/>
    </source>
</evidence>
<dbReference type="GO" id="GO:0005509">
    <property type="term" value="F:calcium ion binding"/>
    <property type="evidence" value="ECO:0007669"/>
    <property type="project" value="InterPro"/>
</dbReference>
<keyword evidence="4" id="KW-0732">Signal</keyword>
<evidence type="ECO:0000256" key="7">
    <source>
        <dbReference type="ARBA" id="ARBA00023157"/>
    </source>
</evidence>
<dbReference type="Proteomes" id="UP001148018">
    <property type="component" value="Unassembled WGS sequence"/>
</dbReference>
<evidence type="ECO:0000256" key="4">
    <source>
        <dbReference type="ARBA" id="ARBA00022729"/>
    </source>
</evidence>
<dbReference type="PROSITE" id="PS00010">
    <property type="entry name" value="ASX_HYDROXYL"/>
    <property type="match status" value="1"/>
</dbReference>
<protein>
    <recommendedName>
        <fullName evidence="11">EGF-like domain-containing protein</fullName>
    </recommendedName>
</protein>
<dbReference type="InterPro" id="IPR001881">
    <property type="entry name" value="EGF-like_Ca-bd_dom"/>
</dbReference>
<dbReference type="PANTHER" id="PTHR24037">
    <property type="entry name" value="HEART DEVELOPMENT PROTEIN WITH EGF-LIKE DOMAINS 1"/>
    <property type="match status" value="1"/>
</dbReference>
<dbReference type="GO" id="GO:0005886">
    <property type="term" value="C:plasma membrane"/>
    <property type="evidence" value="ECO:0007669"/>
    <property type="project" value="UniProtKB-SubCell"/>
</dbReference>
<evidence type="ECO:0000256" key="5">
    <source>
        <dbReference type="ARBA" id="ARBA00022737"/>
    </source>
</evidence>
<comment type="caution">
    <text evidence="12">The sequence shown here is derived from an EMBL/GenBank/DDBJ whole genome shotgun (WGS) entry which is preliminary data.</text>
</comment>
<dbReference type="GO" id="GO:0007507">
    <property type="term" value="P:heart development"/>
    <property type="evidence" value="ECO:0007669"/>
    <property type="project" value="TreeGrafter"/>
</dbReference>
<keyword evidence="8" id="KW-0325">Glycoprotein</keyword>
<dbReference type="InterPro" id="IPR049883">
    <property type="entry name" value="NOTCH1_EGF-like"/>
</dbReference>
<dbReference type="PROSITE" id="PS01187">
    <property type="entry name" value="EGF_CA"/>
    <property type="match status" value="1"/>
</dbReference>
<dbReference type="SUPFAM" id="SSF57184">
    <property type="entry name" value="Growth factor receptor domain"/>
    <property type="match status" value="1"/>
</dbReference>
<evidence type="ECO:0000256" key="2">
    <source>
        <dbReference type="ARBA" id="ARBA00022475"/>
    </source>
</evidence>
<feature type="transmembrane region" description="Helical" evidence="10">
    <location>
        <begin position="270"/>
        <end position="295"/>
    </location>
</feature>
<organism evidence="12 13">
    <name type="scientific">Muraenolepis orangiensis</name>
    <name type="common">Patagonian moray cod</name>
    <dbReference type="NCBI Taxonomy" id="630683"/>
    <lineage>
        <taxon>Eukaryota</taxon>
        <taxon>Metazoa</taxon>
        <taxon>Chordata</taxon>
        <taxon>Craniata</taxon>
        <taxon>Vertebrata</taxon>
        <taxon>Euteleostomi</taxon>
        <taxon>Actinopterygii</taxon>
        <taxon>Neopterygii</taxon>
        <taxon>Teleostei</taxon>
        <taxon>Neoteleostei</taxon>
        <taxon>Acanthomorphata</taxon>
        <taxon>Zeiogadaria</taxon>
        <taxon>Gadariae</taxon>
        <taxon>Gadiformes</taxon>
        <taxon>Muraenolepidoidei</taxon>
        <taxon>Muraenolepididae</taxon>
        <taxon>Muraenolepis</taxon>
    </lineage>
</organism>
<dbReference type="Pfam" id="PF07645">
    <property type="entry name" value="EGF_CA"/>
    <property type="match status" value="1"/>
</dbReference>
<dbReference type="InterPro" id="IPR000152">
    <property type="entry name" value="EGF-type_Asp/Asn_hydroxyl_site"/>
</dbReference>
<keyword evidence="6 10" id="KW-0472">Membrane</keyword>
<accession>A0A9Q0DRE7</accession>
<dbReference type="SMART" id="SM00179">
    <property type="entry name" value="EGF_CA"/>
    <property type="match status" value="2"/>
</dbReference>
<name>A0A9Q0DRE7_9TELE</name>
<dbReference type="FunFam" id="2.10.25.10:FF:000095">
    <property type="entry name" value="Notch, isoform B"/>
    <property type="match status" value="1"/>
</dbReference>